<dbReference type="InterPro" id="IPR000228">
    <property type="entry name" value="RNA3'_term_phos_cyc"/>
</dbReference>
<dbReference type="Gene3D" id="3.65.10.20">
    <property type="entry name" value="RNA 3'-terminal phosphate cyclase domain"/>
    <property type="match status" value="1"/>
</dbReference>
<dbReference type="InterPro" id="IPR037136">
    <property type="entry name" value="RNA3'_phos_cyclase_dom_sf"/>
</dbReference>
<sequence>MSDQEALTPSSPIHLDGTTLEGGGQLLRLALSVSSLTHIPIHVTNIRGKRGPKSAPGKGGGLKPAHLAGVQWLAGATQAETQGMEVKSKELVFRPRSTAIRAAREERQGEDPDRRTNNEAFCVWKEIKLHGVLIRREARVSMASPGAITLILQAILPYLLFSSSVSVNDPRTGVPLRVTIEGGTNVSNSPSIEYVDQVLLPLLTSKLGTPPIFMTLHQRGWSTGRIEIGSATFDISPMKPRFTIPAFKFQERGQLVKVHVSIIAPGAVARSSIREQVTVQLLAYDPEIEIVFPLDEESGGDKRMYLLLVAETSNGYRLGRDWSQFSGSTVRAKGEKLVSKVVEDLKRELEKGGCVDEYMQDQLVVFQALAAGVAEVDSGEGSEATLHTQTARWVAEKVLGVKFDGEGRCKGVGFVAGEDFLGRNRTKEDAEKAMAGLQM</sequence>
<dbReference type="GO" id="GO:0006396">
    <property type="term" value="P:RNA processing"/>
    <property type="evidence" value="ECO:0007669"/>
    <property type="project" value="InterPro"/>
</dbReference>
<evidence type="ECO:0000313" key="2">
    <source>
        <dbReference type="EMBL" id="KAK0513121.1"/>
    </source>
</evidence>
<dbReference type="PANTHER" id="PTHR11096:SF0">
    <property type="entry name" value="RNA 3'-TERMINAL PHOSPHATE CYCLASE"/>
    <property type="match status" value="1"/>
</dbReference>
<proteinExistence type="predicted"/>
<dbReference type="Proteomes" id="UP001166286">
    <property type="component" value="Unassembled WGS sequence"/>
</dbReference>
<dbReference type="Gene3D" id="3.30.360.20">
    <property type="entry name" value="RNA 3'-terminal phosphate cyclase, insert domain"/>
    <property type="match status" value="1"/>
</dbReference>
<feature type="domain" description="RNA 3'-terminal phosphate cyclase" evidence="1">
    <location>
        <begin position="20"/>
        <end position="403"/>
    </location>
</feature>
<evidence type="ECO:0000259" key="1">
    <source>
        <dbReference type="Pfam" id="PF01137"/>
    </source>
</evidence>
<dbReference type="AlphaFoldDB" id="A0AA39R319"/>
<dbReference type="SUPFAM" id="SSF55205">
    <property type="entry name" value="EPT/RTPC-like"/>
    <property type="match status" value="2"/>
</dbReference>
<dbReference type="EMBL" id="JAFEKC020000008">
    <property type="protein sequence ID" value="KAK0513121.1"/>
    <property type="molecule type" value="Genomic_DNA"/>
</dbReference>
<dbReference type="PANTHER" id="PTHR11096">
    <property type="entry name" value="RNA 3' TERMINAL PHOSPHATE CYCLASE"/>
    <property type="match status" value="1"/>
</dbReference>
<dbReference type="Pfam" id="PF01137">
    <property type="entry name" value="RTC"/>
    <property type="match status" value="1"/>
</dbReference>
<keyword evidence="3" id="KW-1185">Reference proteome</keyword>
<gene>
    <name evidence="2" type="ORF">JMJ35_004107</name>
</gene>
<dbReference type="GO" id="GO:0003963">
    <property type="term" value="F:RNA-3'-phosphate cyclase activity"/>
    <property type="evidence" value="ECO:0007669"/>
    <property type="project" value="TreeGrafter"/>
</dbReference>
<name>A0AA39R319_9LECA</name>
<dbReference type="GO" id="GO:0005634">
    <property type="term" value="C:nucleus"/>
    <property type="evidence" value="ECO:0007669"/>
    <property type="project" value="TreeGrafter"/>
</dbReference>
<dbReference type="InterPro" id="IPR013792">
    <property type="entry name" value="RNA3'P_cycl/enolpyr_Trfase_a/b"/>
</dbReference>
<dbReference type="InterPro" id="IPR023797">
    <property type="entry name" value="RNA3'_phos_cyclase_dom"/>
</dbReference>
<protein>
    <recommendedName>
        <fullName evidence="1">RNA 3'-terminal phosphate cyclase domain-containing protein</fullName>
    </recommendedName>
</protein>
<comment type="caution">
    <text evidence="2">The sequence shown here is derived from an EMBL/GenBank/DDBJ whole genome shotgun (WGS) entry which is preliminary data.</text>
</comment>
<reference evidence="2" key="1">
    <citation type="submission" date="2023-03" db="EMBL/GenBank/DDBJ databases">
        <title>Complete genome of Cladonia borealis.</title>
        <authorList>
            <person name="Park H."/>
        </authorList>
    </citation>
    <scope>NUCLEOTIDE SEQUENCE</scope>
    <source>
        <strain evidence="2">ANT050790</strain>
    </source>
</reference>
<organism evidence="2 3">
    <name type="scientific">Cladonia borealis</name>
    <dbReference type="NCBI Taxonomy" id="184061"/>
    <lineage>
        <taxon>Eukaryota</taxon>
        <taxon>Fungi</taxon>
        <taxon>Dikarya</taxon>
        <taxon>Ascomycota</taxon>
        <taxon>Pezizomycotina</taxon>
        <taxon>Lecanoromycetes</taxon>
        <taxon>OSLEUM clade</taxon>
        <taxon>Lecanoromycetidae</taxon>
        <taxon>Lecanorales</taxon>
        <taxon>Lecanorineae</taxon>
        <taxon>Cladoniaceae</taxon>
        <taxon>Cladonia</taxon>
    </lineage>
</organism>
<accession>A0AA39R319</accession>
<dbReference type="InterPro" id="IPR036553">
    <property type="entry name" value="RPTC_insert"/>
</dbReference>
<evidence type="ECO:0000313" key="3">
    <source>
        <dbReference type="Proteomes" id="UP001166286"/>
    </source>
</evidence>